<accession>E4XRL0</accession>
<gene>
    <name evidence="1" type="ORF">GSOID_T00001796001</name>
</gene>
<organism evidence="1">
    <name type="scientific">Oikopleura dioica</name>
    <name type="common">Tunicate</name>
    <dbReference type="NCBI Taxonomy" id="34765"/>
    <lineage>
        <taxon>Eukaryota</taxon>
        <taxon>Metazoa</taxon>
        <taxon>Chordata</taxon>
        <taxon>Tunicata</taxon>
        <taxon>Appendicularia</taxon>
        <taxon>Copelata</taxon>
        <taxon>Oikopleuridae</taxon>
        <taxon>Oikopleura</taxon>
    </lineage>
</organism>
<proteinExistence type="predicted"/>
<keyword evidence="2" id="KW-1185">Reference proteome</keyword>
<name>E4XRL0_OIKDI</name>
<reference evidence="1" key="1">
    <citation type="journal article" date="2010" name="Science">
        <title>Plasticity of animal genome architecture unmasked by rapid evolution of a pelagic tunicate.</title>
        <authorList>
            <person name="Denoeud F."/>
            <person name="Henriet S."/>
            <person name="Mungpakdee S."/>
            <person name="Aury J.M."/>
            <person name="Da Silva C."/>
            <person name="Brinkmann H."/>
            <person name="Mikhaleva J."/>
            <person name="Olsen L.C."/>
            <person name="Jubin C."/>
            <person name="Canestro C."/>
            <person name="Bouquet J.M."/>
            <person name="Danks G."/>
            <person name="Poulain J."/>
            <person name="Campsteijn C."/>
            <person name="Adamski M."/>
            <person name="Cross I."/>
            <person name="Yadetie F."/>
            <person name="Muffato M."/>
            <person name="Louis A."/>
            <person name="Butcher S."/>
            <person name="Tsagkogeorga G."/>
            <person name="Konrad A."/>
            <person name="Singh S."/>
            <person name="Jensen M.F."/>
            <person name="Cong E.H."/>
            <person name="Eikeseth-Otteraa H."/>
            <person name="Noel B."/>
            <person name="Anthouard V."/>
            <person name="Porcel B.M."/>
            <person name="Kachouri-Lafond R."/>
            <person name="Nishino A."/>
            <person name="Ugolini M."/>
            <person name="Chourrout P."/>
            <person name="Nishida H."/>
            <person name="Aasland R."/>
            <person name="Huzurbazar S."/>
            <person name="Westhof E."/>
            <person name="Delsuc F."/>
            <person name="Lehrach H."/>
            <person name="Reinhardt R."/>
            <person name="Weissenbach J."/>
            <person name="Roy S.W."/>
            <person name="Artiguenave F."/>
            <person name="Postlethwait J.H."/>
            <person name="Manak J.R."/>
            <person name="Thompson E.M."/>
            <person name="Jaillon O."/>
            <person name="Du Pasquier L."/>
            <person name="Boudinot P."/>
            <person name="Liberles D.A."/>
            <person name="Volff J.N."/>
            <person name="Philippe H."/>
            <person name="Lenhard B."/>
            <person name="Roest Crollius H."/>
            <person name="Wincker P."/>
            <person name="Chourrout D."/>
        </authorList>
    </citation>
    <scope>NUCLEOTIDE SEQUENCE [LARGE SCALE GENOMIC DNA]</scope>
</reference>
<dbReference type="OrthoDB" id="10592080at2759"/>
<evidence type="ECO:0000313" key="2">
    <source>
        <dbReference type="Proteomes" id="UP000001307"/>
    </source>
</evidence>
<dbReference type="Proteomes" id="UP000001307">
    <property type="component" value="Unassembled WGS sequence"/>
</dbReference>
<dbReference type="InParanoid" id="E4XRL0"/>
<evidence type="ECO:0000313" key="1">
    <source>
        <dbReference type="EMBL" id="CBY12426.1"/>
    </source>
</evidence>
<protein>
    <submittedName>
        <fullName evidence="1">Uncharacterized protein</fullName>
    </submittedName>
</protein>
<sequence>MPIMKRIKTAIGKRKAGQLPQAHGMRLGYILNSSIGGIEDDCIINSCRWKDGAMLRYYRNHFLEITKHGSAYKISKRNEEVRLGIAEEAKKTSDASTQTESQLPQKTKTQTVLRVVKKMNSIETQTEKITLEADSESDDEFEGGIFRNLLSMRTPLGKDREIGICGTINCAIKLVTAADGIHSSEEKWKRLNLQCSMLLQPMSMFLATRTLTKMKEGRKMVLKDAIDSASENLFYELMNLKAFHDNINSSSKMSWVLRDWNMVRDNIVTKLMRLDASVDRSLTEVDETIRKKIETAGLDGDLEQFDSANLRVVTGVITENLLEQKRNLDKVWTLIGLDTQWYDKQTFLEILGPATTLTDLEVQIGQTVRTHEARARFSIIYLVKKNDETPLVVLFKHDNYIILDTSEAEWTFNTRVDWEGQDKSISKILKGASKSIREYSAAQHAVVIAVSGEEFVTKEHKMVNRRYRRWSGKRRRPRVNASEDEGC</sequence>
<dbReference type="AlphaFoldDB" id="E4XRL0"/>
<dbReference type="EMBL" id="FN653120">
    <property type="protein sequence ID" value="CBY12426.1"/>
    <property type="molecule type" value="Genomic_DNA"/>
</dbReference>